<evidence type="ECO:0000313" key="2">
    <source>
        <dbReference type="Proteomes" id="UP001418222"/>
    </source>
</evidence>
<name>A0AAP0GEU3_9ASPA</name>
<dbReference type="EMBL" id="JBBWWQ010000002">
    <property type="protein sequence ID" value="KAK8954970.1"/>
    <property type="molecule type" value="Genomic_DNA"/>
</dbReference>
<proteinExistence type="predicted"/>
<dbReference type="PANTHER" id="PTHR35317">
    <property type="entry name" value="OS04G0629600 PROTEIN"/>
    <property type="match status" value="1"/>
</dbReference>
<dbReference type="Proteomes" id="UP001418222">
    <property type="component" value="Unassembled WGS sequence"/>
</dbReference>
<keyword evidence="2" id="KW-1185">Reference proteome</keyword>
<sequence length="207" mass="23438">MTSKEGSEDPPRTGSYRGNIQYPVLTRSNYGVWSMKMKVFISVQEAWEAIEPSDPNGVVDAGMNHRDLTALYQSVPDDILLMLGDKSAKEAWETLKTMNLGADRVKEAKLQTLKSEFKSLRMRDADTVEDFALKLTTNVNKQRELGDKLEEVFVVKKFLRSVPSKFIQLASTIEQFGDLQTMTMEEIIGRLKTHEERIRGNGESEDG</sequence>
<comment type="caution">
    <text evidence="1">The sequence shown here is derived from an EMBL/GenBank/DDBJ whole genome shotgun (WGS) entry which is preliminary data.</text>
</comment>
<dbReference type="PANTHER" id="PTHR35317:SF38">
    <property type="entry name" value="RNA-DIRECTED DNA POLYMERASE"/>
    <property type="match status" value="1"/>
</dbReference>
<dbReference type="AlphaFoldDB" id="A0AAP0GEU3"/>
<evidence type="ECO:0008006" key="3">
    <source>
        <dbReference type="Google" id="ProtNLM"/>
    </source>
</evidence>
<protein>
    <recommendedName>
        <fullName evidence="3">DUF4219 domain-containing protein</fullName>
    </recommendedName>
</protein>
<reference evidence="1 2" key="1">
    <citation type="journal article" date="2022" name="Nat. Plants">
        <title>Genomes of leafy and leafless Platanthera orchids illuminate the evolution of mycoheterotrophy.</title>
        <authorList>
            <person name="Li M.H."/>
            <person name="Liu K.W."/>
            <person name="Li Z."/>
            <person name="Lu H.C."/>
            <person name="Ye Q.L."/>
            <person name="Zhang D."/>
            <person name="Wang J.Y."/>
            <person name="Li Y.F."/>
            <person name="Zhong Z.M."/>
            <person name="Liu X."/>
            <person name="Yu X."/>
            <person name="Liu D.K."/>
            <person name="Tu X.D."/>
            <person name="Liu B."/>
            <person name="Hao Y."/>
            <person name="Liao X.Y."/>
            <person name="Jiang Y.T."/>
            <person name="Sun W.H."/>
            <person name="Chen J."/>
            <person name="Chen Y.Q."/>
            <person name="Ai Y."/>
            <person name="Zhai J.W."/>
            <person name="Wu S.S."/>
            <person name="Zhou Z."/>
            <person name="Hsiao Y.Y."/>
            <person name="Wu W.L."/>
            <person name="Chen Y.Y."/>
            <person name="Lin Y.F."/>
            <person name="Hsu J.L."/>
            <person name="Li C.Y."/>
            <person name="Wang Z.W."/>
            <person name="Zhao X."/>
            <person name="Zhong W.Y."/>
            <person name="Ma X.K."/>
            <person name="Ma L."/>
            <person name="Huang J."/>
            <person name="Chen G.Z."/>
            <person name="Huang M.Z."/>
            <person name="Huang L."/>
            <person name="Peng D.H."/>
            <person name="Luo Y.B."/>
            <person name="Zou S.Q."/>
            <person name="Chen S.P."/>
            <person name="Lan S."/>
            <person name="Tsai W.C."/>
            <person name="Van de Peer Y."/>
            <person name="Liu Z.J."/>
        </authorList>
    </citation>
    <scope>NUCLEOTIDE SEQUENCE [LARGE SCALE GENOMIC DNA]</scope>
    <source>
        <strain evidence="1">Lor287</strain>
    </source>
</reference>
<gene>
    <name evidence="1" type="ORF">KSP39_PZI002195</name>
</gene>
<organism evidence="1 2">
    <name type="scientific">Platanthera zijinensis</name>
    <dbReference type="NCBI Taxonomy" id="2320716"/>
    <lineage>
        <taxon>Eukaryota</taxon>
        <taxon>Viridiplantae</taxon>
        <taxon>Streptophyta</taxon>
        <taxon>Embryophyta</taxon>
        <taxon>Tracheophyta</taxon>
        <taxon>Spermatophyta</taxon>
        <taxon>Magnoliopsida</taxon>
        <taxon>Liliopsida</taxon>
        <taxon>Asparagales</taxon>
        <taxon>Orchidaceae</taxon>
        <taxon>Orchidoideae</taxon>
        <taxon>Orchideae</taxon>
        <taxon>Orchidinae</taxon>
        <taxon>Platanthera</taxon>
    </lineage>
</organism>
<dbReference type="Pfam" id="PF14223">
    <property type="entry name" value="Retrotran_gag_2"/>
    <property type="match status" value="1"/>
</dbReference>
<accession>A0AAP0GEU3</accession>
<evidence type="ECO:0000313" key="1">
    <source>
        <dbReference type="EMBL" id="KAK8954970.1"/>
    </source>
</evidence>